<feature type="domain" description="ASPIC/UnbV" evidence="3">
    <location>
        <begin position="661"/>
        <end position="725"/>
    </location>
</feature>
<dbReference type="STRING" id="156994.SAMN04488028_107160"/>
<protein>
    <submittedName>
        <fullName evidence="4">Repeat domain-containing protein</fullName>
    </submittedName>
</protein>
<accession>A0A1M6UK76</accession>
<evidence type="ECO:0000313" key="5">
    <source>
        <dbReference type="Proteomes" id="UP000184474"/>
    </source>
</evidence>
<dbReference type="SUPFAM" id="SSF69318">
    <property type="entry name" value="Integrin alpha N-terminal domain"/>
    <property type="match status" value="2"/>
</dbReference>
<dbReference type="Proteomes" id="UP000184474">
    <property type="component" value="Unassembled WGS sequence"/>
</dbReference>
<dbReference type="PROSITE" id="PS51257">
    <property type="entry name" value="PROKAR_LIPOPROTEIN"/>
    <property type="match status" value="1"/>
</dbReference>
<feature type="signal peptide" evidence="2">
    <location>
        <begin position="1"/>
        <end position="19"/>
    </location>
</feature>
<dbReference type="InterPro" id="IPR013517">
    <property type="entry name" value="FG-GAP"/>
</dbReference>
<proteinExistence type="predicted"/>
<dbReference type="AlphaFoldDB" id="A0A1M6UK76"/>
<evidence type="ECO:0000313" key="4">
    <source>
        <dbReference type="EMBL" id="SHK69644.1"/>
    </source>
</evidence>
<feature type="chain" id="PRO_5013110683" evidence="2">
    <location>
        <begin position="20"/>
        <end position="729"/>
    </location>
</feature>
<reference evidence="5" key="1">
    <citation type="submission" date="2016-11" db="EMBL/GenBank/DDBJ databases">
        <authorList>
            <person name="Varghese N."/>
            <person name="Submissions S."/>
        </authorList>
    </citation>
    <scope>NUCLEOTIDE SEQUENCE [LARGE SCALE GENOMIC DNA]</scope>
    <source>
        <strain evidence="5">DSM 26134</strain>
    </source>
</reference>
<dbReference type="PANTHER" id="PTHR16026">
    <property type="entry name" value="CARTILAGE ACIDIC PROTEIN 1"/>
    <property type="match status" value="1"/>
</dbReference>
<keyword evidence="5" id="KW-1185">Reference proteome</keyword>
<sequence>MSRNSQIVIVVFCFLTACAAPNSNPIHLEQVLPVEGLTLPAMQVEVAGHYRVVCEVEALEREARLSMLEGETVLLDRVSIPGLGLHQVDVVLARRLTAGEHRYTLRANGGTLRIKSLALQRYEGPALPRFVDISTAAEFDTELTWKYGGPSVADIDGDGDYDFVLNNHDKVPAQVFWNQGNGTVIENEKPLIRWDVHGTAAGDYDRDGDLDIIVAQGGGNGTTPAPPHLFRNDEGEFVEVTQEVGVTQGARGRSVRWIDMDLDGDLDLLMINAGQIIHETGPRNFVYENKGDGSFTYFSSPEIEHADAERILVTDLNGDSYDDLVLFSPLSLWLGDGDLTFTEVSEKMLPKGYQGMKLITAAAPVDYDRDGDLDIYLTRGKVYYELANQSLDFDAIAGTVDLRDDGSEGRRGLTFETEGDLILEEFFHWYRGYDGAYPIYLGREKLTMDTPTEAIVLQPEQATGWPDDRRANGWYVGYLGEGKWQMEWVKDANIFWGMRMSLGGVKTVHTDWAPQNSNVQDVLLRNDGEQFVEVATETNIPKGGNHQGVTVADFNNDGYDDLFVYRFGMLRQRVEDLLLINDQNGHFVQVMSHGAHDWEDPGHGDMGQGFDFDLDGKIDMLNGSDNPGRWYLYGNQTTKLGGFALIHVGYSPVGQVDPLSAVVEIETASGTQKRRVASAGAIHSQSLLNIVHFGLAENQSIDKLTVTWRNGEQIVRTNQVVNQVIKLGL</sequence>
<evidence type="ECO:0000256" key="2">
    <source>
        <dbReference type="SAM" id="SignalP"/>
    </source>
</evidence>
<dbReference type="InterPro" id="IPR027039">
    <property type="entry name" value="Crtac1"/>
</dbReference>
<keyword evidence="1 2" id="KW-0732">Signal</keyword>
<gene>
    <name evidence="4" type="ORF">SAMN04488028_107160</name>
</gene>
<organism evidence="4 5">
    <name type="scientific">Reichenbachiella agariperforans</name>
    <dbReference type="NCBI Taxonomy" id="156994"/>
    <lineage>
        <taxon>Bacteria</taxon>
        <taxon>Pseudomonadati</taxon>
        <taxon>Bacteroidota</taxon>
        <taxon>Cytophagia</taxon>
        <taxon>Cytophagales</taxon>
        <taxon>Reichenbachiellaceae</taxon>
        <taxon>Reichenbachiella</taxon>
    </lineage>
</organism>
<dbReference type="InterPro" id="IPR011519">
    <property type="entry name" value="UnbV_ASPIC"/>
</dbReference>
<name>A0A1M6UK76_REIAG</name>
<dbReference type="InterPro" id="IPR028994">
    <property type="entry name" value="Integrin_alpha_N"/>
</dbReference>
<dbReference type="EMBL" id="FRAA01000007">
    <property type="protein sequence ID" value="SHK69644.1"/>
    <property type="molecule type" value="Genomic_DNA"/>
</dbReference>
<dbReference type="PANTHER" id="PTHR16026:SF0">
    <property type="entry name" value="CARTILAGE ACIDIC PROTEIN 1"/>
    <property type="match status" value="1"/>
</dbReference>
<evidence type="ECO:0000259" key="3">
    <source>
        <dbReference type="Pfam" id="PF07593"/>
    </source>
</evidence>
<evidence type="ECO:0000256" key="1">
    <source>
        <dbReference type="ARBA" id="ARBA00022729"/>
    </source>
</evidence>
<dbReference type="Pfam" id="PF07593">
    <property type="entry name" value="UnbV_ASPIC"/>
    <property type="match status" value="1"/>
</dbReference>
<dbReference type="Gene3D" id="2.130.10.130">
    <property type="entry name" value="Integrin alpha, N-terminal"/>
    <property type="match status" value="1"/>
</dbReference>
<dbReference type="Pfam" id="PF13517">
    <property type="entry name" value="FG-GAP_3"/>
    <property type="match status" value="3"/>
</dbReference>